<dbReference type="Proteomes" id="UP001497457">
    <property type="component" value="Chromosome 11b"/>
</dbReference>
<reference evidence="2" key="1">
    <citation type="submission" date="2024-06" db="EMBL/GenBank/DDBJ databases">
        <authorList>
            <person name="Ryan C."/>
        </authorList>
    </citation>
    <scope>NUCLEOTIDE SEQUENCE [LARGE SCALE GENOMIC DNA]</scope>
</reference>
<keyword evidence="2" id="KW-1185">Reference proteome</keyword>
<reference evidence="1 2" key="2">
    <citation type="submission" date="2024-10" db="EMBL/GenBank/DDBJ databases">
        <authorList>
            <person name="Ryan C."/>
        </authorList>
    </citation>
    <scope>NUCLEOTIDE SEQUENCE [LARGE SCALE GENOMIC DNA]</scope>
</reference>
<gene>
    <name evidence="1" type="ORF">URODEC1_LOCUS10289</name>
</gene>
<protein>
    <submittedName>
        <fullName evidence="1">Uncharacterized protein</fullName>
    </submittedName>
</protein>
<organism evidence="1 2">
    <name type="scientific">Urochloa decumbens</name>
    <dbReference type="NCBI Taxonomy" id="240449"/>
    <lineage>
        <taxon>Eukaryota</taxon>
        <taxon>Viridiplantae</taxon>
        <taxon>Streptophyta</taxon>
        <taxon>Embryophyta</taxon>
        <taxon>Tracheophyta</taxon>
        <taxon>Spermatophyta</taxon>
        <taxon>Magnoliopsida</taxon>
        <taxon>Liliopsida</taxon>
        <taxon>Poales</taxon>
        <taxon>Poaceae</taxon>
        <taxon>PACMAD clade</taxon>
        <taxon>Panicoideae</taxon>
        <taxon>Panicodae</taxon>
        <taxon>Paniceae</taxon>
        <taxon>Melinidinae</taxon>
        <taxon>Urochloa</taxon>
    </lineage>
</organism>
<name>A0ABC8W5J2_9POAL</name>
<sequence>MFRNKNPFVADGEVSVHKVEKIEPVYNLVRRPSVYTNLTAVTVVAKPPADFAVSGRKMSMGVLQGVLSKKDIDDYIAMKKKQFVEPDS</sequence>
<accession>A0ABC8W5J2</accession>
<evidence type="ECO:0000313" key="1">
    <source>
        <dbReference type="EMBL" id="CAL4903010.1"/>
    </source>
</evidence>
<dbReference type="AlphaFoldDB" id="A0ABC8W5J2"/>
<dbReference type="EMBL" id="OZ075121">
    <property type="protein sequence ID" value="CAL4903010.1"/>
    <property type="molecule type" value="Genomic_DNA"/>
</dbReference>
<evidence type="ECO:0000313" key="2">
    <source>
        <dbReference type="Proteomes" id="UP001497457"/>
    </source>
</evidence>
<proteinExistence type="predicted"/>